<gene>
    <name evidence="8" type="ORF">Xbed_01938</name>
</gene>
<dbReference type="InterPro" id="IPR005565">
    <property type="entry name" value="Hemolysn_activator_HlyB_C"/>
</dbReference>
<keyword evidence="2" id="KW-0812">Transmembrane</keyword>
<keyword evidence="1" id="KW-0472">Membrane</keyword>
<accession>A0A1Y2SLZ4</accession>
<keyword evidence="3" id="KW-0998">Cell outer membrane</keyword>
<dbReference type="InterPro" id="IPR051544">
    <property type="entry name" value="TPS_OM_transporter"/>
</dbReference>
<dbReference type="Pfam" id="PF03865">
    <property type="entry name" value="ShlB"/>
    <property type="match status" value="1"/>
</dbReference>
<dbReference type="RefSeq" id="WP_244182456.1">
    <property type="nucleotide sequence ID" value="NZ_CAWNHF010000046.1"/>
</dbReference>
<evidence type="ECO:0000313" key="8">
    <source>
        <dbReference type="EMBL" id="OTA19819.1"/>
    </source>
</evidence>
<dbReference type="GO" id="GO:0008320">
    <property type="term" value="F:protein transmembrane transporter activity"/>
    <property type="evidence" value="ECO:0007669"/>
    <property type="project" value="TreeGrafter"/>
</dbReference>
<evidence type="ECO:0000256" key="3">
    <source>
        <dbReference type="ARBA" id="ARBA00023237"/>
    </source>
</evidence>
<dbReference type="PANTHER" id="PTHR34597">
    <property type="entry name" value="SLR1661 PROTEIN"/>
    <property type="match status" value="1"/>
</dbReference>
<sequence length="612" mass="68146">MATRTTVTPGRVITGLVGWAIFAIQPVQADNTPLIHQQQQQAQRPAVNSPSVGLAVPFSDHQAQQAATLDDQAQRRQQERQQALQQQQTPETDVRLTRPGVHVSDYPADEQPCFTIHTLRLEGDAARRFQWALDTAADAKGRCLGGQGILLVSNQVQNAILAKGYVTTRVMVQEQDLTQGVLTLTLQPGRIADIRFEEPVSWRGRLWNAMPAASGDILNLRDIEQALENFKRVPSAEADIKIVPGQQEATSDLLVSWKAGRPIRLSLGLDDSGAKSTGRYLGSATLAIDAPFAQNDLFYANIGKDLFDYGPFGNRSRTVNYLFPLGYWTFSANYNDYTYHQNIANANEILAYSGRSENVQFTVSRLLFRNQLHKTTLNMRVFRRHSTNAVGDIEIEQQHRRTAGWELGLSQRSYLGNATLDASLNWRRGTGAFGALPAPEEADHRGSARTGMVLGDISLNVPFHWGKQPWRYYTKLRGQWSANPLTPQDRMAIAGRYTVRGFDGEQSLSGERGLLWRHELAWNVLSRGHELYWALDYGRVDGPGTRYLVGHQLAGGALGVRGTLWRRLSYDLFAGVPFYKPAGFHTAVSIRSSHLALPTNTKNGGFLTERII</sequence>
<dbReference type="STRING" id="40578.Xbed_01938"/>
<comment type="caution">
    <text evidence="8">The sequence shown here is derived from an EMBL/GenBank/DDBJ whole genome shotgun (WGS) entry which is preliminary data.</text>
</comment>
<feature type="domain" description="ShlB POTRA" evidence="7">
    <location>
        <begin position="190"/>
        <end position="244"/>
    </location>
</feature>
<dbReference type="InterPro" id="IPR013686">
    <property type="entry name" value="Polypept-transport_assoc_ShlB"/>
</dbReference>
<evidence type="ECO:0000259" key="6">
    <source>
        <dbReference type="Pfam" id="PF08479"/>
    </source>
</evidence>
<dbReference type="Proteomes" id="UP000194204">
    <property type="component" value="Unassembled WGS sequence"/>
</dbReference>
<reference evidence="8 9" key="1">
    <citation type="submission" date="2017-01" db="EMBL/GenBank/DDBJ databases">
        <title>Deconstructing symbiosis and pathogenesis requirements using a combined genomic-metabolomic approach.</title>
        <authorList>
            <person name="Tobias N.J."/>
            <person name="Wolff H."/>
            <person name="Djahanschiri B."/>
            <person name="Ebersberger I."/>
            <person name="Bode H.B."/>
        </authorList>
    </citation>
    <scope>NUCLEOTIDE SEQUENCE [LARGE SCALE GENOMIC DNA]</scope>
    <source>
        <strain evidence="8 9">DSM 4764</strain>
    </source>
</reference>
<dbReference type="PIRSF" id="PIRSF029745">
    <property type="entry name" value="FhaC"/>
    <property type="match status" value="1"/>
</dbReference>
<evidence type="ECO:0000256" key="2">
    <source>
        <dbReference type="ARBA" id="ARBA00022692"/>
    </source>
</evidence>
<dbReference type="EMBL" id="MUBK01000014">
    <property type="protein sequence ID" value="OTA19819.1"/>
    <property type="molecule type" value="Genomic_DNA"/>
</dbReference>
<dbReference type="Gene3D" id="3.10.20.310">
    <property type="entry name" value="membrane protein fhac"/>
    <property type="match status" value="1"/>
</dbReference>
<evidence type="ECO:0000313" key="9">
    <source>
        <dbReference type="Proteomes" id="UP000194204"/>
    </source>
</evidence>
<dbReference type="InterPro" id="IPR035251">
    <property type="entry name" value="ShlB_POTRA"/>
</dbReference>
<feature type="domain" description="Polypeptide-transport-associated ShlB-type" evidence="6">
    <location>
        <begin position="114"/>
        <end position="189"/>
    </location>
</feature>
<keyword evidence="9" id="KW-1185">Reference proteome</keyword>
<protein>
    <submittedName>
        <fullName evidence="8">Putative hemolysin activation protein HecB</fullName>
    </submittedName>
</protein>
<dbReference type="GO" id="GO:0098046">
    <property type="term" value="C:type V protein secretion system complex"/>
    <property type="evidence" value="ECO:0007669"/>
    <property type="project" value="TreeGrafter"/>
</dbReference>
<dbReference type="Pfam" id="PF08479">
    <property type="entry name" value="POTRA_2"/>
    <property type="match status" value="1"/>
</dbReference>
<name>A0A1Y2SLZ4_9GAMM</name>
<evidence type="ECO:0000256" key="1">
    <source>
        <dbReference type="ARBA" id="ARBA00022452"/>
    </source>
</evidence>
<feature type="region of interest" description="Disordered" evidence="4">
    <location>
        <begin position="35"/>
        <end position="54"/>
    </location>
</feature>
<feature type="domain" description="Haemolysin activator HlyB C-terminal" evidence="5">
    <location>
        <begin position="250"/>
        <end position="562"/>
    </location>
</feature>
<dbReference type="Pfam" id="PF17287">
    <property type="entry name" value="POTRA_3"/>
    <property type="match status" value="1"/>
</dbReference>
<organism evidence="8 9">
    <name type="scientific">Xenorhabdus beddingii</name>
    <dbReference type="NCBI Taxonomy" id="40578"/>
    <lineage>
        <taxon>Bacteria</taxon>
        <taxon>Pseudomonadati</taxon>
        <taxon>Pseudomonadota</taxon>
        <taxon>Gammaproteobacteria</taxon>
        <taxon>Enterobacterales</taxon>
        <taxon>Morganellaceae</taxon>
        <taxon>Xenorhabdus</taxon>
    </lineage>
</organism>
<evidence type="ECO:0000256" key="4">
    <source>
        <dbReference type="SAM" id="MobiDB-lite"/>
    </source>
</evidence>
<feature type="region of interest" description="Disordered" evidence="4">
    <location>
        <begin position="63"/>
        <end position="101"/>
    </location>
</feature>
<proteinExistence type="predicted"/>
<dbReference type="InterPro" id="IPR027282">
    <property type="entry name" value="TPS"/>
</dbReference>
<evidence type="ECO:0000259" key="7">
    <source>
        <dbReference type="Pfam" id="PF17287"/>
    </source>
</evidence>
<dbReference type="Gene3D" id="2.40.160.50">
    <property type="entry name" value="membrane protein fhac: a member of the omp85/tpsb transporter family"/>
    <property type="match status" value="1"/>
</dbReference>
<evidence type="ECO:0000259" key="5">
    <source>
        <dbReference type="Pfam" id="PF03865"/>
    </source>
</evidence>
<dbReference type="AlphaFoldDB" id="A0A1Y2SLZ4"/>
<keyword evidence="1" id="KW-1134">Transmembrane beta strand</keyword>
<dbReference type="GO" id="GO:0046819">
    <property type="term" value="P:protein secretion by the type V secretion system"/>
    <property type="evidence" value="ECO:0007669"/>
    <property type="project" value="TreeGrafter"/>
</dbReference>
<dbReference type="PANTHER" id="PTHR34597:SF3">
    <property type="entry name" value="OUTER MEMBRANE TRANSPORTER CDIB"/>
    <property type="match status" value="1"/>
</dbReference>